<keyword evidence="2" id="KW-1185">Reference proteome</keyword>
<dbReference type="Proteomes" id="UP000186469">
    <property type="component" value="Unassembled WGS sequence"/>
</dbReference>
<name>A0A1M7RS01_9BACT</name>
<proteinExistence type="predicted"/>
<organism evidence="1 2">
    <name type="scientific">Desulfovibrio litoralis DSM 11393</name>
    <dbReference type="NCBI Taxonomy" id="1121455"/>
    <lineage>
        <taxon>Bacteria</taxon>
        <taxon>Pseudomonadati</taxon>
        <taxon>Thermodesulfobacteriota</taxon>
        <taxon>Desulfovibrionia</taxon>
        <taxon>Desulfovibrionales</taxon>
        <taxon>Desulfovibrionaceae</taxon>
        <taxon>Desulfovibrio</taxon>
    </lineage>
</organism>
<gene>
    <name evidence="1" type="ORF">SAMN02745728_00085</name>
</gene>
<accession>A0A1M7RS01</accession>
<dbReference type="EMBL" id="FRDI01000002">
    <property type="protein sequence ID" value="SHN49004.1"/>
    <property type="molecule type" value="Genomic_DNA"/>
</dbReference>
<protein>
    <submittedName>
        <fullName evidence="1">Uncharacterized protein</fullName>
    </submittedName>
</protein>
<reference evidence="1 2" key="1">
    <citation type="submission" date="2016-12" db="EMBL/GenBank/DDBJ databases">
        <authorList>
            <person name="Song W.-J."/>
            <person name="Kurnit D.M."/>
        </authorList>
    </citation>
    <scope>NUCLEOTIDE SEQUENCE [LARGE SCALE GENOMIC DNA]</scope>
    <source>
        <strain evidence="1 2">DSM 11393</strain>
    </source>
</reference>
<evidence type="ECO:0000313" key="1">
    <source>
        <dbReference type="EMBL" id="SHN49004.1"/>
    </source>
</evidence>
<dbReference type="RefSeq" id="WP_084650525.1">
    <property type="nucleotide sequence ID" value="NZ_FRDI01000002.1"/>
</dbReference>
<evidence type="ECO:0000313" key="2">
    <source>
        <dbReference type="Proteomes" id="UP000186469"/>
    </source>
</evidence>
<sequence length="76" mass="8855">MKAKIYVSLLNEGVSTYKYILAERIRDTIYTISEDNDYDSEDEEWEFIPGTTVVVEMKKFQDGTSDLVAIKEYSKM</sequence>
<dbReference type="AlphaFoldDB" id="A0A1M7RS01"/>